<dbReference type="GO" id="GO:0006741">
    <property type="term" value="P:NADP+ biosynthetic process"/>
    <property type="evidence" value="ECO:0007669"/>
    <property type="project" value="InterPro"/>
</dbReference>
<dbReference type="SUPFAM" id="SSF111331">
    <property type="entry name" value="NAD kinase/diacylglycerol kinase-like"/>
    <property type="match status" value="1"/>
</dbReference>
<sequence length="377" mass="41434">MNGCETDMNVYRIGFLVNPIAGMGGRVGLKGTDGHAYKLALARGAQPESPQRALQFLNEVNAEGFQILAAPGIMGADIVFKSKHKERLAEIVGEIGAVTTADDTRRIARLMLEKGIDLLVFVGGDGTARDVLDAIDQAVPVIGVPSGVKMYSSVFAVNPRAAAGLLEAFLRGEAAIVEREVLDIDEEAFRRDELVIRLYGYLKTVFHQEMTQEGKTLFSGIHEEENKEAIARYVVENMSQDTVYVLGPGSTVKAIAKALGLEYTLLGVDVVLNGRLLYKDAWEAHLLKLLQDYGNVKVIVTPIGGQGFIFGRGNQQLSPRFLSRIDKKDIIIVSTESKIRSLECLRVDTGDPAVDQRLRGYYKVIVDYNRYLVMKVV</sequence>
<proteinExistence type="predicted"/>
<dbReference type="InterPro" id="IPR039065">
    <property type="entry name" value="AcoX-like"/>
</dbReference>
<keyword evidence="2" id="KW-1185">Reference proteome</keyword>
<reference key="3">
    <citation type="submission" date="2010-02" db="EMBL/GenBank/DDBJ databases">
        <title>Complete genome sequence of Thermosphaera aggregans type strain (M11TL).</title>
        <authorList>
            <consortium name="US DOE Joint Genome Institute (JGI-PGF)"/>
            <person name="Spring S."/>
            <person name="Lapidus A."/>
            <person name="Munk C."/>
            <person name="Schroeder M."/>
            <person name="Glavina Del Rio T."/>
            <person name="Tice H."/>
            <person name="Copeland A."/>
            <person name="Cheng J.-F."/>
            <person name="Lucas S."/>
            <person name="Chen F."/>
            <person name="Nolan M."/>
            <person name="Bruce D."/>
            <person name="Goodwin L."/>
            <person name="Pitluck S."/>
            <person name="Ivanova N."/>
            <person name="Mavromatis K."/>
            <person name="Ovchinnikova G."/>
            <person name="Pati A."/>
            <person name="Chen A."/>
            <person name="Palaniappan K."/>
            <person name="Land M."/>
            <person name="Hauser L."/>
            <person name="Chang Y.-J."/>
            <person name="Jeffries C.C."/>
            <person name="Brettin T."/>
            <person name="Detter J.C."/>
            <person name="Tapia R."/>
            <person name="Han C."/>
            <person name="Chain P."/>
            <person name="Heimerl T."/>
            <person name="Weik F."/>
            <person name="Goker M."/>
            <person name="Rachel R."/>
            <person name="Bristow J."/>
            <person name="Eisen J.A."/>
            <person name="Markowitz V."/>
            <person name="Hugenholtz P."/>
            <person name="Kyrpides N.C."/>
            <person name="Klenk H.-P."/>
        </authorList>
    </citation>
    <scope>NUCLEOTIDE SEQUENCE</scope>
    <source>
        <strain>DSM 11486</strain>
    </source>
</reference>
<dbReference type="InterPro" id="IPR002504">
    <property type="entry name" value="NADK"/>
</dbReference>
<dbReference type="eggNOG" id="arCOG01350">
    <property type="taxonomic scope" value="Archaea"/>
</dbReference>
<reference evidence="2" key="2">
    <citation type="journal article" date="2010" name="Stand. Genomic Sci.">
        <title>Complete genome sequence of Thermosphaera aggregans type strain (M11TLT).</title>
        <authorList>
            <person name="Spring S."/>
            <person name="Rachel R."/>
            <person name="Lapidus A."/>
            <person name="Davenport K."/>
            <person name="Tice H."/>
            <person name="Copeland A."/>
            <person name="Cheng J.-F."/>
            <person name="Lucas S."/>
            <person name="Chen F."/>
            <person name="Nolan M."/>
            <person name="Bruce D."/>
            <person name="Goodwin L."/>
            <person name="Pitluck S."/>
            <person name="Ivanova N."/>
            <person name="Mavromatis K."/>
            <person name="Ovchinnikova G."/>
            <person name="Pati A."/>
            <person name="Chen A."/>
            <person name="Palaniappan K."/>
            <person name="Land M."/>
            <person name="Hauser L."/>
            <person name="Chang Y.-J."/>
            <person name="Jeffries C.C."/>
            <person name="Brettin T."/>
            <person name="Detter J.C."/>
            <person name="Tapia R."/>
            <person name="Han C."/>
            <person name="Heimerl T."/>
            <person name="Weikl F."/>
            <person name="Brambilla E."/>
            <person name="Goker M."/>
            <person name="Bristow J."/>
            <person name="Eisen J.A."/>
            <person name="Markowitz V."/>
            <person name="Hugenholtz P."/>
            <person name="Kyrpides N.C."/>
            <person name="Klenk H.-P."/>
        </authorList>
    </citation>
    <scope>NUCLEOTIDE SEQUENCE [LARGE SCALE GENOMIC DNA]</scope>
    <source>
        <strain evidence="2">DSM 11486 / M11TL</strain>
    </source>
</reference>
<accession>D5U2V1</accession>
<dbReference type="EMBL" id="CP001939">
    <property type="protein sequence ID" value="ADG91451.1"/>
    <property type="molecule type" value="Genomic_DNA"/>
</dbReference>
<dbReference type="InterPro" id="IPR017438">
    <property type="entry name" value="ATP-NAD_kinase_N"/>
</dbReference>
<protein>
    <submittedName>
        <fullName evidence="1">ATP-NAD/AcoX kinase</fullName>
    </submittedName>
</protein>
<dbReference type="HOGENOM" id="CLU_064691_0_0_2"/>
<organism evidence="1 2">
    <name type="scientific">Thermosphaera aggregans (strain DSM 11486 / M11TL)</name>
    <dbReference type="NCBI Taxonomy" id="633148"/>
    <lineage>
        <taxon>Archaea</taxon>
        <taxon>Thermoproteota</taxon>
        <taxon>Thermoprotei</taxon>
        <taxon>Desulfurococcales</taxon>
        <taxon>Desulfurococcaceae</taxon>
        <taxon>Thermosphaera</taxon>
    </lineage>
</organism>
<reference evidence="1 2" key="1">
    <citation type="journal article" date="2010" name="Stand. Genomic Sci.">
        <title>Complete genome sequence of Thermosphaera aggregans type strain (M11TL).</title>
        <authorList>
            <person name="Spring S."/>
            <person name="Rachel R."/>
            <person name="Lapidus A."/>
            <person name="Davenport K."/>
            <person name="Tice H."/>
            <person name="Copeland A."/>
            <person name="Cheng J.F."/>
            <person name="Lucas S."/>
            <person name="Chen F."/>
            <person name="Nolan M."/>
            <person name="Bruce D."/>
            <person name="Goodwin L."/>
            <person name="Pitluck S."/>
            <person name="Ivanova N."/>
            <person name="Mavromatis K."/>
            <person name="Ovchinnikova G."/>
            <person name="Pati A."/>
            <person name="Chen A."/>
            <person name="Palaniappan K."/>
            <person name="Land M."/>
            <person name="Hauser L."/>
            <person name="Chang Y.J."/>
            <person name="Jeffries C.C."/>
            <person name="Brettin T."/>
            <person name="Detter J.C."/>
            <person name="Tapia R."/>
            <person name="Han C."/>
            <person name="Heimerl T."/>
            <person name="Weikl F."/>
            <person name="Brambilla E."/>
            <person name="Goker M."/>
            <person name="Bristow J."/>
            <person name="Eisen J.A."/>
            <person name="Markowitz V."/>
            <person name="Hugenholtz P."/>
            <person name="Kyrpides N.C."/>
            <person name="Klenk H.P."/>
        </authorList>
    </citation>
    <scope>NUCLEOTIDE SEQUENCE [LARGE SCALE GENOMIC DNA]</scope>
    <source>
        <strain evidence="2">DSM 11486 / M11TL</strain>
    </source>
</reference>
<dbReference type="KEGG" id="tag:Tagg_1183"/>
<dbReference type="PANTHER" id="PTHR40697">
    <property type="entry name" value="ACETOIN CATABOLISM PROTEIN X"/>
    <property type="match status" value="1"/>
</dbReference>
<dbReference type="InterPro" id="IPR016064">
    <property type="entry name" value="NAD/diacylglycerol_kinase_sf"/>
</dbReference>
<keyword evidence="1" id="KW-0418">Kinase</keyword>
<dbReference type="GO" id="GO:0003951">
    <property type="term" value="F:NAD+ kinase activity"/>
    <property type="evidence" value="ECO:0007669"/>
    <property type="project" value="InterPro"/>
</dbReference>
<evidence type="ECO:0000313" key="2">
    <source>
        <dbReference type="Proteomes" id="UP000002376"/>
    </source>
</evidence>
<dbReference type="Proteomes" id="UP000002376">
    <property type="component" value="Chromosome"/>
</dbReference>
<keyword evidence="1" id="KW-0808">Transferase</keyword>
<name>D5U2V1_THEAM</name>
<gene>
    <name evidence="1" type="ordered locus">Tagg_1183</name>
</gene>
<dbReference type="STRING" id="633148.Tagg_1183"/>
<dbReference type="AlphaFoldDB" id="D5U2V1"/>
<evidence type="ECO:0000313" key="1">
    <source>
        <dbReference type="EMBL" id="ADG91451.1"/>
    </source>
</evidence>
<dbReference type="Pfam" id="PF01513">
    <property type="entry name" value="NAD_kinase"/>
    <property type="match status" value="1"/>
</dbReference>
<dbReference type="InterPro" id="IPR011386">
    <property type="entry name" value="Put_ATP-NAD_kin"/>
</dbReference>
<dbReference type="PIRSF" id="PIRSF016907">
    <property type="entry name" value="Kin_ATP-NAD"/>
    <property type="match status" value="1"/>
</dbReference>
<dbReference type="Pfam" id="PF20143">
    <property type="entry name" value="NAD_kinase_C"/>
    <property type="match status" value="1"/>
</dbReference>
<dbReference type="Gene3D" id="3.40.50.10330">
    <property type="entry name" value="Probable inorganic polyphosphate/atp-NAD kinase, domain 1"/>
    <property type="match status" value="1"/>
</dbReference>
<dbReference type="PANTHER" id="PTHR40697:SF2">
    <property type="entry name" value="ATP-NAD KINASE-RELATED"/>
    <property type="match status" value="1"/>
</dbReference>